<feature type="transmembrane region" description="Helical" evidence="16">
    <location>
        <begin position="130"/>
        <end position="154"/>
    </location>
</feature>
<evidence type="ECO:0000256" key="11">
    <source>
        <dbReference type="ARBA" id="ARBA00023242"/>
    </source>
</evidence>
<evidence type="ECO:0000256" key="13">
    <source>
        <dbReference type="ARBA" id="ARBA00044296"/>
    </source>
</evidence>
<dbReference type="GO" id="GO:0005886">
    <property type="term" value="C:plasma membrane"/>
    <property type="evidence" value="ECO:0007669"/>
    <property type="project" value="InterPro"/>
</dbReference>
<evidence type="ECO:0000256" key="3">
    <source>
        <dbReference type="ARBA" id="ARBA00004718"/>
    </source>
</evidence>
<dbReference type="WBParaSite" id="jg1983.1">
    <property type="protein sequence ID" value="jg1983.1"/>
    <property type="gene ID" value="jg1983"/>
</dbReference>
<organism evidence="18 19">
    <name type="scientific">Ditylenchus dipsaci</name>
    <dbReference type="NCBI Taxonomy" id="166011"/>
    <lineage>
        <taxon>Eukaryota</taxon>
        <taxon>Metazoa</taxon>
        <taxon>Ecdysozoa</taxon>
        <taxon>Nematoda</taxon>
        <taxon>Chromadorea</taxon>
        <taxon>Rhabditida</taxon>
        <taxon>Tylenchina</taxon>
        <taxon>Tylenchomorpha</taxon>
        <taxon>Sphaerularioidea</taxon>
        <taxon>Anguinidae</taxon>
        <taxon>Anguininae</taxon>
        <taxon>Ditylenchus</taxon>
    </lineage>
</organism>
<comment type="subcellular location">
    <subcellularLocation>
        <location evidence="2">Membrane</location>
        <topology evidence="2">Multi-pass membrane protein</topology>
    </subcellularLocation>
    <subcellularLocation>
        <location evidence="1">Nucleus</location>
    </subcellularLocation>
</comment>
<dbReference type="FunFam" id="3.10.110.10:FF:000035">
    <property type="entry name" value="SUMO-conjugating enzyme ubc9"/>
    <property type="match status" value="1"/>
</dbReference>
<keyword evidence="6 15" id="KW-0547">Nucleotide-binding</keyword>
<comment type="pathway">
    <text evidence="3">Protein modification; protein sumoylation.</text>
</comment>
<evidence type="ECO:0000256" key="7">
    <source>
        <dbReference type="ARBA" id="ARBA00022786"/>
    </source>
</evidence>
<dbReference type="CDD" id="cd23798">
    <property type="entry name" value="UBCc_UBE2I"/>
    <property type="match status" value="1"/>
</dbReference>
<feature type="transmembrane region" description="Helical" evidence="16">
    <location>
        <begin position="79"/>
        <end position="98"/>
    </location>
</feature>
<reference evidence="19" key="1">
    <citation type="submission" date="2022-11" db="UniProtKB">
        <authorList>
            <consortium name="WormBaseParasite"/>
        </authorList>
    </citation>
    <scope>IDENTIFICATION</scope>
</reference>
<evidence type="ECO:0000256" key="12">
    <source>
        <dbReference type="ARBA" id="ARBA00039165"/>
    </source>
</evidence>
<dbReference type="PRINTS" id="PR00342">
    <property type="entry name" value="RHESUSRHD"/>
</dbReference>
<evidence type="ECO:0000256" key="5">
    <source>
        <dbReference type="ARBA" id="ARBA00022692"/>
    </source>
</evidence>
<dbReference type="GO" id="GO:0005694">
    <property type="term" value="C:chromosome"/>
    <property type="evidence" value="ECO:0007669"/>
    <property type="project" value="UniProtKB-ARBA"/>
</dbReference>
<evidence type="ECO:0000256" key="9">
    <source>
        <dbReference type="ARBA" id="ARBA00022989"/>
    </source>
</evidence>
<dbReference type="InterPro" id="IPR029020">
    <property type="entry name" value="Ammonium/urea_transptr"/>
</dbReference>
<dbReference type="Proteomes" id="UP000887574">
    <property type="component" value="Unplaced"/>
</dbReference>
<dbReference type="Gene3D" id="3.10.110.10">
    <property type="entry name" value="Ubiquitin Conjugating Enzyme"/>
    <property type="match status" value="1"/>
</dbReference>
<evidence type="ECO:0000313" key="18">
    <source>
        <dbReference type="Proteomes" id="UP000887574"/>
    </source>
</evidence>
<keyword evidence="5 16" id="KW-0812">Transmembrane</keyword>
<dbReference type="InterPro" id="IPR050113">
    <property type="entry name" value="Ub_conjugating_enzyme"/>
</dbReference>
<dbReference type="SMART" id="SM00212">
    <property type="entry name" value="UBCc"/>
    <property type="match status" value="1"/>
</dbReference>
<evidence type="ECO:0000256" key="6">
    <source>
        <dbReference type="ARBA" id="ARBA00022741"/>
    </source>
</evidence>
<dbReference type="GO" id="GO:0005634">
    <property type="term" value="C:nucleus"/>
    <property type="evidence" value="ECO:0007669"/>
    <property type="project" value="UniProtKB-SubCell"/>
</dbReference>
<evidence type="ECO:0000256" key="14">
    <source>
        <dbReference type="PROSITE-ProRule" id="PRU10133"/>
    </source>
</evidence>
<keyword evidence="10 16" id="KW-0472">Membrane</keyword>
<name>A0A915DIH5_9BILA</name>
<dbReference type="GO" id="GO:0032446">
    <property type="term" value="P:protein modification by small protein conjugation"/>
    <property type="evidence" value="ECO:0007669"/>
    <property type="project" value="UniProtKB-ARBA"/>
</dbReference>
<accession>A0A915DIH5</accession>
<protein>
    <recommendedName>
        <fullName evidence="12">SUMO-conjugating enzyme UBC9</fullName>
    </recommendedName>
    <alternativeName>
        <fullName evidence="13">Ubiquitin carrier protein 9</fullName>
    </alternativeName>
</protein>
<dbReference type="InterPro" id="IPR024041">
    <property type="entry name" value="NH4_transpt_AmtB-like_dom"/>
</dbReference>
<dbReference type="SUPFAM" id="SSF111352">
    <property type="entry name" value="Ammonium transporter"/>
    <property type="match status" value="1"/>
</dbReference>
<comment type="similarity">
    <text evidence="15">Belongs to the ubiquitin-conjugating enzyme family.</text>
</comment>
<dbReference type="GO" id="GO:0005524">
    <property type="term" value="F:ATP binding"/>
    <property type="evidence" value="ECO:0007669"/>
    <property type="project" value="UniProtKB-UniRule"/>
</dbReference>
<keyword evidence="18" id="KW-1185">Reference proteome</keyword>
<dbReference type="InterPro" id="IPR002229">
    <property type="entry name" value="RhesusRHD"/>
</dbReference>
<evidence type="ECO:0000259" key="17">
    <source>
        <dbReference type="PROSITE" id="PS50127"/>
    </source>
</evidence>
<dbReference type="InterPro" id="IPR000608">
    <property type="entry name" value="UBC"/>
</dbReference>
<feature type="transmembrane region" description="Helical" evidence="16">
    <location>
        <begin position="12"/>
        <end position="35"/>
    </location>
</feature>
<dbReference type="InterPro" id="IPR016135">
    <property type="entry name" value="UBQ-conjugating_enzyme/RWD"/>
</dbReference>
<dbReference type="AlphaFoldDB" id="A0A915DIH5"/>
<evidence type="ECO:0000256" key="1">
    <source>
        <dbReference type="ARBA" id="ARBA00004123"/>
    </source>
</evidence>
<keyword evidence="9 16" id="KW-1133">Transmembrane helix</keyword>
<dbReference type="GO" id="GO:0019787">
    <property type="term" value="F:ubiquitin-like protein transferase activity"/>
    <property type="evidence" value="ECO:0007669"/>
    <property type="project" value="UniProtKB-ARBA"/>
</dbReference>
<dbReference type="Pfam" id="PF00909">
    <property type="entry name" value="Ammonium_transp"/>
    <property type="match status" value="1"/>
</dbReference>
<proteinExistence type="inferred from homology"/>
<evidence type="ECO:0000256" key="15">
    <source>
        <dbReference type="RuleBase" id="RU362109"/>
    </source>
</evidence>
<dbReference type="PANTHER" id="PTHR24067">
    <property type="entry name" value="UBIQUITIN-CONJUGATING ENZYME E2"/>
    <property type="match status" value="1"/>
</dbReference>
<evidence type="ECO:0000256" key="10">
    <source>
        <dbReference type="ARBA" id="ARBA00023136"/>
    </source>
</evidence>
<dbReference type="SUPFAM" id="SSF54495">
    <property type="entry name" value="UBC-like"/>
    <property type="match status" value="1"/>
</dbReference>
<dbReference type="Pfam" id="PF00179">
    <property type="entry name" value="UQ_con"/>
    <property type="match status" value="1"/>
</dbReference>
<feature type="transmembrane region" description="Helical" evidence="16">
    <location>
        <begin position="41"/>
        <end position="59"/>
    </location>
</feature>
<dbReference type="Gene3D" id="1.10.3430.10">
    <property type="entry name" value="Ammonium transporter AmtB like domains"/>
    <property type="match status" value="1"/>
</dbReference>
<dbReference type="GO" id="GO:0008519">
    <property type="term" value="F:ammonium channel activity"/>
    <property type="evidence" value="ECO:0007669"/>
    <property type="project" value="InterPro"/>
</dbReference>
<evidence type="ECO:0000256" key="4">
    <source>
        <dbReference type="ARBA" id="ARBA00022679"/>
    </source>
</evidence>
<feature type="active site" description="Glycyl thioester intermediate" evidence="14">
    <location>
        <position position="317"/>
    </location>
</feature>
<keyword evidence="11" id="KW-0539">Nucleus</keyword>
<dbReference type="InterPro" id="IPR023313">
    <property type="entry name" value="UBQ-conjugating_AS"/>
</dbReference>
<evidence type="ECO:0000256" key="8">
    <source>
        <dbReference type="ARBA" id="ARBA00022840"/>
    </source>
</evidence>
<feature type="domain" description="UBC core" evidence="17">
    <location>
        <begin position="228"/>
        <end position="381"/>
    </location>
</feature>
<dbReference type="PROSITE" id="PS00183">
    <property type="entry name" value="UBC_1"/>
    <property type="match status" value="1"/>
</dbReference>
<keyword evidence="8 15" id="KW-0067">ATP-binding</keyword>
<evidence type="ECO:0000313" key="19">
    <source>
        <dbReference type="WBParaSite" id="jg1983.1"/>
    </source>
</evidence>
<evidence type="ECO:0000256" key="16">
    <source>
        <dbReference type="SAM" id="Phobius"/>
    </source>
</evidence>
<keyword evidence="7 15" id="KW-0833">Ubl conjugation pathway</keyword>
<evidence type="ECO:0000256" key="2">
    <source>
        <dbReference type="ARBA" id="ARBA00004141"/>
    </source>
</evidence>
<dbReference type="PROSITE" id="PS50127">
    <property type="entry name" value="UBC_2"/>
    <property type="match status" value="1"/>
</dbReference>
<keyword evidence="4" id="KW-0808">Transferase</keyword>
<sequence>MISSLSDHLGRFNMLHIQSSTLAGGISMGTVANVILYPHHAVLVGALAGLLSVVGHVLITPRFLEKRLSLYDTCGVHNLHGLPGLLAGVFSVFFVLYYKPSEYGQSIHQIYPYFEGGELHHGDRDQYTQAFYQFTGIVITLVMAVVGGLISGWVMNFSHHYYLHAEFSLFGKLENGIVNEEFQTGTRTIENGGNKVLEEKTRQLVVRARVNPAEALRSESYCSTMSTIAVARLAEERKSWRKDHPHGFVAKVCKNPDGTLDLFRWKCGIPGFKDTDWEGGLFTLIITFTVEYPSAPPHCRFEPAIFHPNIFDSGTVCLSLLKQEKHWKPSISIRQILLGIQELLHNPNVKDPANKKANNLFKSNKTKYSEEIKSQAKKYSEEIVMKELLGIE</sequence>